<gene>
    <name evidence="5" type="ORF">KSB_81060</name>
</gene>
<evidence type="ECO:0000256" key="3">
    <source>
        <dbReference type="ARBA" id="ARBA00023098"/>
    </source>
</evidence>
<accession>A0ABQ3V385</accession>
<keyword evidence="4" id="KW-0812">Transmembrane</keyword>
<keyword evidence="2" id="KW-0442">Lipid degradation</keyword>
<evidence type="ECO:0000313" key="5">
    <source>
        <dbReference type="EMBL" id="GHO59631.1"/>
    </source>
</evidence>
<organism evidence="5 6">
    <name type="scientific">Ktedonobacter robiniae</name>
    <dbReference type="NCBI Taxonomy" id="2778365"/>
    <lineage>
        <taxon>Bacteria</taxon>
        <taxon>Bacillati</taxon>
        <taxon>Chloroflexota</taxon>
        <taxon>Ktedonobacteria</taxon>
        <taxon>Ktedonobacterales</taxon>
        <taxon>Ktedonobacteraceae</taxon>
        <taxon>Ktedonobacter</taxon>
    </lineage>
</organism>
<evidence type="ECO:0000256" key="1">
    <source>
        <dbReference type="ARBA" id="ARBA00022801"/>
    </source>
</evidence>
<comment type="caution">
    <text evidence="5">The sequence shown here is derived from an EMBL/GenBank/DDBJ whole genome shotgun (WGS) entry which is preliminary data.</text>
</comment>
<reference evidence="5 6" key="1">
    <citation type="journal article" date="2021" name="Int. J. Syst. Evol. Microbiol.">
        <title>Reticulibacter mediterranei gen. nov., sp. nov., within the new family Reticulibacteraceae fam. nov., and Ktedonospora formicarum gen. nov., sp. nov., Ktedonobacter robiniae sp. nov., Dictyobacter formicarum sp. nov. and Dictyobacter arantiisoli sp. nov., belonging to the class Ktedonobacteria.</title>
        <authorList>
            <person name="Yabe S."/>
            <person name="Zheng Y."/>
            <person name="Wang C.M."/>
            <person name="Sakai Y."/>
            <person name="Abe K."/>
            <person name="Yokota A."/>
            <person name="Donadio S."/>
            <person name="Cavaletti L."/>
            <person name="Monciardini P."/>
        </authorList>
    </citation>
    <scope>NUCLEOTIDE SEQUENCE [LARGE SCALE GENOMIC DNA]</scope>
    <source>
        <strain evidence="5 6">SOSP1-30</strain>
    </source>
</reference>
<dbReference type="PANTHER" id="PTHR10272">
    <property type="entry name" value="PLATELET-ACTIVATING FACTOR ACETYLHYDROLASE"/>
    <property type="match status" value="1"/>
</dbReference>
<feature type="transmembrane region" description="Helical" evidence="4">
    <location>
        <begin position="12"/>
        <end position="36"/>
    </location>
</feature>
<keyword evidence="1 5" id="KW-0378">Hydrolase</keyword>
<evidence type="ECO:0000256" key="2">
    <source>
        <dbReference type="ARBA" id="ARBA00022963"/>
    </source>
</evidence>
<dbReference type="EMBL" id="BNJG01000003">
    <property type="protein sequence ID" value="GHO59631.1"/>
    <property type="molecule type" value="Genomic_DNA"/>
</dbReference>
<keyword evidence="3" id="KW-0443">Lipid metabolism</keyword>
<protein>
    <submittedName>
        <fullName evidence="5">Alpha/beta hydrolase</fullName>
    </submittedName>
</protein>
<evidence type="ECO:0000313" key="6">
    <source>
        <dbReference type="Proteomes" id="UP000654345"/>
    </source>
</evidence>
<dbReference type="RefSeq" id="WP_201375799.1">
    <property type="nucleotide sequence ID" value="NZ_BNJG01000003.1"/>
</dbReference>
<dbReference type="PANTHER" id="PTHR10272:SF0">
    <property type="entry name" value="PLATELET-ACTIVATING FACTOR ACETYLHYDROLASE"/>
    <property type="match status" value="1"/>
</dbReference>
<dbReference type="SUPFAM" id="SSF53474">
    <property type="entry name" value="alpha/beta-Hydrolases"/>
    <property type="match status" value="1"/>
</dbReference>
<proteinExistence type="predicted"/>
<keyword evidence="4" id="KW-1133">Transmembrane helix</keyword>
<dbReference type="Pfam" id="PF03403">
    <property type="entry name" value="PAF-AH_p_II"/>
    <property type="match status" value="2"/>
</dbReference>
<dbReference type="GO" id="GO:0016787">
    <property type="term" value="F:hydrolase activity"/>
    <property type="evidence" value="ECO:0007669"/>
    <property type="project" value="UniProtKB-KW"/>
</dbReference>
<dbReference type="InterPro" id="IPR029058">
    <property type="entry name" value="AB_hydrolase_fold"/>
</dbReference>
<dbReference type="Gene3D" id="3.40.50.1820">
    <property type="entry name" value="alpha/beta hydrolase"/>
    <property type="match status" value="1"/>
</dbReference>
<keyword evidence="4" id="KW-0472">Membrane</keyword>
<name>A0ABQ3V385_9CHLR</name>
<evidence type="ECO:0000256" key="4">
    <source>
        <dbReference type="SAM" id="Phobius"/>
    </source>
</evidence>
<sequence length="411" mass="44896">MTFFRKLLQKRGGLLLKVAGGLILGGIVLGGGGLIYCGIMSHTARELPKPGGPYAIGRTVFDWVDQARTETFAHKPGIKRELMVWVWYPAQSGASKEAASYLPSTWAQAWDQYHGGSLFGDWLISRAETIRAHAFENVPLATNQARYPVLIFSPGMGLLPTDYTTLIEDLVSHGYIVVGIAPTYSASVVAFSDGRVVQATDEGKGGSDSDPADVINVHLQQIEKVWAADTIFVMNQLERLNSSGQSLFAGRLDLERLGLFGHSFGGATAAEVCHLDERCKAGIDLDGNLFGDVVQQGLTKPFLFMHHGTTDDCNDCKDLFTQARSVLRTVPTGEKYILGVEGMKHMNFSDFSVMFSPFKLMGILGLIDGARGLSITSAYVRAFFDTYLNQKPSPLLRGPDSAYPEVRFDQL</sequence>
<keyword evidence="6" id="KW-1185">Reference proteome</keyword>
<dbReference type="Proteomes" id="UP000654345">
    <property type="component" value="Unassembled WGS sequence"/>
</dbReference>